<feature type="domain" description="Peptidase M1 membrane alanine aminopeptidase" evidence="2">
    <location>
        <begin position="402"/>
        <end position="566"/>
    </location>
</feature>
<sequence length="662" mass="73771">MHRLTGALLALTLLVAPAFAQTDALPETNDALFAPLDLPTPNQYRAADGRPGPAYWQNENDYDIEAALDPATHTVTGTVTLTYTNESPHDLDFVWMHLEQNLFGPASRGARRTPPDSRWRGSFPDGGYRLGTVTIGGQPVEPVVDDTRMRLDLPETLERDGGRVEIVVPYAFVVPEYGADRMGRLETERGVVYELAQWYPRVAVYDDVSGWNTMPYLGQGEFYLGYGDFEYAITVPSTMTVVGTGELLNEGEVYTETQRDRLAEARRSAGRVYIIPPDEVGTQRATRRRTGTTTWRFRAENVRDVAWAASEAFILDAANASVELDDGSVNDVLVMSAYPHEGIGTPETPGWEEATRFGRASILANSRWYPYPYPVAISVAGVVGGMEYPMLHFSSVDARFMSLFGVIDHELGHNWFPMIVGSDERRYAWMDEGFTSYLNAFANVAFYDDNEDPTIAGYGMSDSTRIVRLTEGPAAAEFLRQDYAADQPVMTYPDRIRRPALGWLAYRKPAKGLLLLRDEVVGPERFDAAFREYIRRWAYKHPQPADFFRTIENVTGEDLDWFWRGWFYTTDQFDQALVALSVDGDAAVATVENRLGLVLPTTVEFTFSDGSTETAVIPSEAYFSSDTAGARVPLGGRTLISARINGSGDYPDDDVSNDARDL</sequence>
<dbReference type="GO" id="GO:0008237">
    <property type="term" value="F:metallopeptidase activity"/>
    <property type="evidence" value="ECO:0007669"/>
    <property type="project" value="InterPro"/>
</dbReference>
<feature type="signal peptide" evidence="1">
    <location>
        <begin position="1"/>
        <end position="20"/>
    </location>
</feature>
<organism evidence="3 4">
    <name type="scientific">Rubrivirga marina</name>
    <dbReference type="NCBI Taxonomy" id="1196024"/>
    <lineage>
        <taxon>Bacteria</taxon>
        <taxon>Pseudomonadati</taxon>
        <taxon>Rhodothermota</taxon>
        <taxon>Rhodothermia</taxon>
        <taxon>Rhodothermales</taxon>
        <taxon>Rubricoccaceae</taxon>
        <taxon>Rubrivirga</taxon>
    </lineage>
</organism>
<dbReference type="SUPFAM" id="SSF55486">
    <property type="entry name" value="Metalloproteases ('zincins'), catalytic domain"/>
    <property type="match status" value="1"/>
</dbReference>
<accession>A0A271IZF7</accession>
<reference evidence="3 4" key="1">
    <citation type="submission" date="2016-11" db="EMBL/GenBank/DDBJ databases">
        <title>Study of marine rhodopsin-containing bacteria.</title>
        <authorList>
            <person name="Yoshizawa S."/>
            <person name="Kumagai Y."/>
            <person name="Kogure K."/>
        </authorList>
    </citation>
    <scope>NUCLEOTIDE SEQUENCE [LARGE SCALE GENOMIC DNA]</scope>
    <source>
        <strain evidence="3 4">SAORIC-28</strain>
    </source>
</reference>
<dbReference type="Proteomes" id="UP000216339">
    <property type="component" value="Unassembled WGS sequence"/>
</dbReference>
<name>A0A271IZF7_9BACT</name>
<dbReference type="CDD" id="cd09604">
    <property type="entry name" value="M1_APN_like"/>
    <property type="match status" value="1"/>
</dbReference>
<keyword evidence="1" id="KW-0732">Signal</keyword>
<proteinExistence type="predicted"/>
<gene>
    <name evidence="3" type="ORF">BSZ37_08790</name>
</gene>
<dbReference type="RefSeq" id="WP_095510187.1">
    <property type="nucleotide sequence ID" value="NZ_MQWD01000001.1"/>
</dbReference>
<protein>
    <recommendedName>
        <fullName evidence="2">Peptidase M1 membrane alanine aminopeptidase domain-containing protein</fullName>
    </recommendedName>
</protein>
<evidence type="ECO:0000313" key="4">
    <source>
        <dbReference type="Proteomes" id="UP000216339"/>
    </source>
</evidence>
<keyword evidence="4" id="KW-1185">Reference proteome</keyword>
<evidence type="ECO:0000313" key="3">
    <source>
        <dbReference type="EMBL" id="PAP76530.1"/>
    </source>
</evidence>
<comment type="caution">
    <text evidence="3">The sequence shown here is derived from an EMBL/GenBank/DDBJ whole genome shotgun (WGS) entry which is preliminary data.</text>
</comment>
<dbReference type="Pfam" id="PF01433">
    <property type="entry name" value="Peptidase_M1"/>
    <property type="match status" value="1"/>
</dbReference>
<dbReference type="InterPro" id="IPR027268">
    <property type="entry name" value="Peptidase_M4/M1_CTD_sf"/>
</dbReference>
<dbReference type="GO" id="GO:0008270">
    <property type="term" value="F:zinc ion binding"/>
    <property type="evidence" value="ECO:0007669"/>
    <property type="project" value="InterPro"/>
</dbReference>
<dbReference type="OrthoDB" id="9814383at2"/>
<dbReference type="EMBL" id="MQWD01000001">
    <property type="protein sequence ID" value="PAP76530.1"/>
    <property type="molecule type" value="Genomic_DNA"/>
</dbReference>
<dbReference type="AlphaFoldDB" id="A0A271IZF7"/>
<dbReference type="Gene3D" id="1.10.390.10">
    <property type="entry name" value="Neutral Protease Domain 2"/>
    <property type="match status" value="1"/>
</dbReference>
<evidence type="ECO:0000256" key="1">
    <source>
        <dbReference type="SAM" id="SignalP"/>
    </source>
</evidence>
<evidence type="ECO:0000259" key="2">
    <source>
        <dbReference type="Pfam" id="PF01433"/>
    </source>
</evidence>
<feature type="chain" id="PRO_5012718442" description="Peptidase M1 membrane alanine aminopeptidase domain-containing protein" evidence="1">
    <location>
        <begin position="21"/>
        <end position="662"/>
    </location>
</feature>
<dbReference type="InterPro" id="IPR014782">
    <property type="entry name" value="Peptidase_M1_dom"/>
</dbReference>